<keyword evidence="2" id="KW-0539">Nucleus</keyword>
<evidence type="ECO:0000256" key="2">
    <source>
        <dbReference type="ARBA" id="ARBA00023242"/>
    </source>
</evidence>
<dbReference type="eggNOG" id="ENOG502SCA1">
    <property type="taxonomic scope" value="Eukaryota"/>
</dbReference>
<feature type="region of interest" description="Disordered" evidence="3">
    <location>
        <begin position="125"/>
        <end position="144"/>
    </location>
</feature>
<sequence>MSTPGVKEESEQYSLPPLNVLDSLQAMPQTVEPGMGMNPSIAPMPAQIPAGNQKARVRNLSANGPTVASQADDEKYILKFRDMKKKTKGLMTENDKLYLKLLKTQWDIKRAKMYKAILYERLQAAKEAQEAHEAQEGEEMSKGE</sequence>
<evidence type="ECO:0000313" key="5">
    <source>
        <dbReference type="EMBL" id="EIM22605.1"/>
    </source>
</evidence>
<organism evidence="5 6">
    <name type="scientific">Wallemia mellicola (strain ATCC MYA-4683 / CBS 633.66)</name>
    <name type="common">Wallemia sebi (CBS 633.66)</name>
    <dbReference type="NCBI Taxonomy" id="671144"/>
    <lineage>
        <taxon>Eukaryota</taxon>
        <taxon>Fungi</taxon>
        <taxon>Dikarya</taxon>
        <taxon>Basidiomycota</taxon>
        <taxon>Wallemiomycotina</taxon>
        <taxon>Wallemiomycetes</taxon>
        <taxon>Wallemiales</taxon>
        <taxon>Wallemiaceae</taxon>
        <taxon>Wallemia</taxon>
    </lineage>
</organism>
<dbReference type="InterPro" id="IPR056513">
    <property type="entry name" value="INO80F"/>
</dbReference>
<dbReference type="RefSeq" id="XP_006957274.1">
    <property type="nucleotide sequence ID" value="XM_006957212.1"/>
</dbReference>
<evidence type="ECO:0000259" key="4">
    <source>
        <dbReference type="Pfam" id="PF24245"/>
    </source>
</evidence>
<gene>
    <name evidence="5" type="ORF">WALSEDRAFT_68059</name>
</gene>
<dbReference type="AlphaFoldDB" id="I4YF63"/>
<dbReference type="OrthoDB" id="10070927at2759"/>
<dbReference type="KEGG" id="wse:WALSEDRAFT_68059"/>
<feature type="domain" description="INO80 complex subunit F" evidence="4">
    <location>
        <begin position="78"/>
        <end position="122"/>
    </location>
</feature>
<dbReference type="GeneID" id="18475341"/>
<evidence type="ECO:0000256" key="3">
    <source>
        <dbReference type="SAM" id="MobiDB-lite"/>
    </source>
</evidence>
<evidence type="ECO:0000256" key="1">
    <source>
        <dbReference type="ARBA" id="ARBA00004123"/>
    </source>
</evidence>
<protein>
    <recommendedName>
        <fullName evidence="4">INO80 complex subunit F domain-containing protein</fullName>
    </recommendedName>
</protein>
<dbReference type="InParanoid" id="I4YF63"/>
<dbReference type="HOGENOM" id="CLU_1797941_0_0_1"/>
<keyword evidence="6" id="KW-1185">Reference proteome</keyword>
<name>I4YF63_WALMC</name>
<dbReference type="STRING" id="671144.I4YF63"/>
<dbReference type="Proteomes" id="UP000005242">
    <property type="component" value="Unassembled WGS sequence"/>
</dbReference>
<dbReference type="EMBL" id="JH668227">
    <property type="protein sequence ID" value="EIM22605.1"/>
    <property type="molecule type" value="Genomic_DNA"/>
</dbReference>
<dbReference type="GO" id="GO:0005634">
    <property type="term" value="C:nucleus"/>
    <property type="evidence" value="ECO:0007669"/>
    <property type="project" value="UniProtKB-SubCell"/>
</dbReference>
<reference evidence="5 6" key="1">
    <citation type="journal article" date="2012" name="Fungal Genet. Biol.">
        <title>The genome of the xerotolerant mold Wallemia sebi reveals adaptations to osmotic stress and suggests cryptic sexual reproduction.</title>
        <authorList>
            <person name="Padamsee M."/>
            <person name="Kumar T.K.A."/>
            <person name="Riley R."/>
            <person name="Binder M."/>
            <person name="Boyd A."/>
            <person name="Calvo A.M."/>
            <person name="Furukawa K."/>
            <person name="Hesse C."/>
            <person name="Hohmann S."/>
            <person name="James T.Y."/>
            <person name="LaButti K."/>
            <person name="Lapidus A."/>
            <person name="Lindquist E."/>
            <person name="Lucas S."/>
            <person name="Miller K."/>
            <person name="Shantappa S."/>
            <person name="Grigoriev I.V."/>
            <person name="Hibbett D.S."/>
            <person name="McLaughlin D.J."/>
            <person name="Spatafora J.W."/>
            <person name="Aime M.C."/>
        </authorList>
    </citation>
    <scope>NUCLEOTIDE SEQUENCE [LARGE SCALE GENOMIC DNA]</scope>
    <source>
        <strain evidence="6">ATCC MYA-4683 / CBS 633.66</strain>
    </source>
</reference>
<dbReference type="Pfam" id="PF24245">
    <property type="entry name" value="INO80F"/>
    <property type="match status" value="1"/>
</dbReference>
<evidence type="ECO:0000313" key="6">
    <source>
        <dbReference type="Proteomes" id="UP000005242"/>
    </source>
</evidence>
<accession>I4YF63</accession>
<proteinExistence type="predicted"/>
<comment type="subcellular location">
    <subcellularLocation>
        <location evidence="1">Nucleus</location>
    </subcellularLocation>
</comment>